<feature type="transmembrane region" description="Helical" evidence="1">
    <location>
        <begin position="77"/>
        <end position="94"/>
    </location>
</feature>
<feature type="transmembrane region" description="Helical" evidence="1">
    <location>
        <begin position="133"/>
        <end position="152"/>
    </location>
</feature>
<dbReference type="AlphaFoldDB" id="A0A517XT08"/>
<evidence type="ECO:0000313" key="3">
    <source>
        <dbReference type="Proteomes" id="UP000319576"/>
    </source>
</evidence>
<gene>
    <name evidence="2" type="ORF">ETAA1_26270</name>
</gene>
<feature type="transmembrane region" description="Helical" evidence="1">
    <location>
        <begin position="271"/>
        <end position="294"/>
    </location>
</feature>
<feature type="transmembrane region" description="Helical" evidence="1">
    <location>
        <begin position="200"/>
        <end position="219"/>
    </location>
</feature>
<dbReference type="KEGG" id="uli:ETAA1_26270"/>
<sequence>MGGVLANEAELYFDRGGPVQRFFHRLALRLRVDLTLRGRILGFLVLTWVPLLLFALIEGRALGASPKESLLQDFATYVRFFVAVPLLIIAELVVGPRLRGAGLQFVHGGLVRAKDFPAFDGAIARAAKWRESAWADFIILGVAVIVSWTATIDTVYGEGLATWRSPTRSGGPGVSLTGLWYHLVAVPVLLYFWLRWLCRLLVWGKFLWSVSRLDLALIATHADRAGGLGFLGTAHTSLGIFAFCLSAVLSAEAAFLIVFEQVDIETFKVPYAALLVVAELLLLGPLLVFVPILVRTRLAALREYSLLVDRYNRGFHDKWIGGAAPADEPLLGSADIQSLADLGNSFRFIQEMTAYPFSVRAILQLALVTSLPCLPLLLLVMPVGQIIELLAKAVA</sequence>
<name>A0A517XT08_9BACT</name>
<accession>A0A517XT08</accession>
<keyword evidence="3" id="KW-1185">Reference proteome</keyword>
<dbReference type="OrthoDB" id="5493434at2"/>
<feature type="transmembrane region" description="Helical" evidence="1">
    <location>
        <begin position="239"/>
        <end position="259"/>
    </location>
</feature>
<dbReference type="RefSeq" id="WP_145238612.1">
    <property type="nucleotide sequence ID" value="NZ_CP036273.1"/>
</dbReference>
<keyword evidence="1" id="KW-0812">Transmembrane</keyword>
<dbReference type="EMBL" id="CP036273">
    <property type="protein sequence ID" value="QDU20670.1"/>
    <property type="molecule type" value="Genomic_DNA"/>
</dbReference>
<organism evidence="2 3">
    <name type="scientific">Urbifossiella limnaea</name>
    <dbReference type="NCBI Taxonomy" id="2528023"/>
    <lineage>
        <taxon>Bacteria</taxon>
        <taxon>Pseudomonadati</taxon>
        <taxon>Planctomycetota</taxon>
        <taxon>Planctomycetia</taxon>
        <taxon>Gemmatales</taxon>
        <taxon>Gemmataceae</taxon>
        <taxon>Urbifossiella</taxon>
    </lineage>
</organism>
<evidence type="ECO:0000313" key="2">
    <source>
        <dbReference type="EMBL" id="QDU20670.1"/>
    </source>
</evidence>
<feature type="transmembrane region" description="Helical" evidence="1">
    <location>
        <begin position="40"/>
        <end position="57"/>
    </location>
</feature>
<dbReference type="Proteomes" id="UP000319576">
    <property type="component" value="Chromosome"/>
</dbReference>
<reference evidence="2 3" key="1">
    <citation type="submission" date="2019-02" db="EMBL/GenBank/DDBJ databases">
        <title>Deep-cultivation of Planctomycetes and their phenomic and genomic characterization uncovers novel biology.</title>
        <authorList>
            <person name="Wiegand S."/>
            <person name="Jogler M."/>
            <person name="Boedeker C."/>
            <person name="Pinto D."/>
            <person name="Vollmers J."/>
            <person name="Rivas-Marin E."/>
            <person name="Kohn T."/>
            <person name="Peeters S.H."/>
            <person name="Heuer A."/>
            <person name="Rast P."/>
            <person name="Oberbeckmann S."/>
            <person name="Bunk B."/>
            <person name="Jeske O."/>
            <person name="Meyerdierks A."/>
            <person name="Storesund J.E."/>
            <person name="Kallscheuer N."/>
            <person name="Luecker S."/>
            <person name="Lage O.M."/>
            <person name="Pohl T."/>
            <person name="Merkel B.J."/>
            <person name="Hornburger P."/>
            <person name="Mueller R.-W."/>
            <person name="Bruemmer F."/>
            <person name="Labrenz M."/>
            <person name="Spormann A.M."/>
            <person name="Op den Camp H."/>
            <person name="Overmann J."/>
            <person name="Amann R."/>
            <person name="Jetten M.S.M."/>
            <person name="Mascher T."/>
            <person name="Medema M.H."/>
            <person name="Devos D.P."/>
            <person name="Kaster A.-K."/>
            <person name="Ovreas L."/>
            <person name="Rohde M."/>
            <person name="Galperin M.Y."/>
            <person name="Jogler C."/>
        </authorList>
    </citation>
    <scope>NUCLEOTIDE SEQUENCE [LARGE SCALE GENOMIC DNA]</scope>
    <source>
        <strain evidence="2 3">ETA_A1</strain>
    </source>
</reference>
<feature type="transmembrane region" description="Helical" evidence="1">
    <location>
        <begin position="361"/>
        <end position="380"/>
    </location>
</feature>
<evidence type="ECO:0000256" key="1">
    <source>
        <dbReference type="SAM" id="Phobius"/>
    </source>
</evidence>
<keyword evidence="1" id="KW-0472">Membrane</keyword>
<keyword evidence="1" id="KW-1133">Transmembrane helix</keyword>
<feature type="transmembrane region" description="Helical" evidence="1">
    <location>
        <begin position="172"/>
        <end position="193"/>
    </location>
</feature>
<proteinExistence type="predicted"/>
<protein>
    <submittedName>
        <fullName evidence="2">Uncharacterized protein</fullName>
    </submittedName>
</protein>